<evidence type="ECO:0000256" key="1">
    <source>
        <dbReference type="ARBA" id="ARBA00022527"/>
    </source>
</evidence>
<dbReference type="Proteomes" id="UP000256690">
    <property type="component" value="Unassembled WGS sequence"/>
</dbReference>
<dbReference type="AlphaFoldDB" id="A0A3D8RZM3"/>
<dbReference type="STRING" id="1810919.A0A3D8RZM3"/>
<evidence type="ECO:0000313" key="5">
    <source>
        <dbReference type="EMBL" id="RDW79310.1"/>
    </source>
</evidence>
<evidence type="ECO:0000256" key="3">
    <source>
        <dbReference type="ARBA" id="ARBA00022840"/>
    </source>
</evidence>
<dbReference type="PANTHER" id="PTHR24055">
    <property type="entry name" value="MITOGEN-ACTIVATED PROTEIN KINASE"/>
    <property type="match status" value="1"/>
</dbReference>
<gene>
    <name evidence="5" type="ORF">DSM5745_06162</name>
</gene>
<protein>
    <submittedName>
        <fullName evidence="5">Serine protein kinase</fullName>
    </submittedName>
</protein>
<dbReference type="OrthoDB" id="5979581at2759"/>
<keyword evidence="6" id="KW-1185">Reference proteome</keyword>
<keyword evidence="3" id="KW-0067">ATP-binding</keyword>
<evidence type="ECO:0000256" key="2">
    <source>
        <dbReference type="ARBA" id="ARBA00022741"/>
    </source>
</evidence>
<sequence length="313" mass="36038">MPSALFLGQTLKGRTALYTIGKQLQDCVWLATNDSQQKVIAKSVRHFRLQNERDVLLRFQRRTSAIRPLIEELEDPNSPPTLILKYLDDDVLNASNKQRLTHPEVVFVARKVLEALAVLHDEGFIHTDIKPSNVLVNYSQLDLRFRDVQLADFGSTVHVESVHAQRGDPIGTPIFRSPEAHLQMKWSTATDIWSFGATASFNLAAENLRTNINVDPDVPPDHDEYDVKILLKHHRCFGPFPESYEQIADQQRLAILTWVMQNSPPETLRPFHLTTTKEICQDDKEFLLRIMRLDPRDRPSARQLLEDQWFNQS</sequence>
<accession>A0A3D8RZM3</accession>
<dbReference type="InterPro" id="IPR008271">
    <property type="entry name" value="Ser/Thr_kinase_AS"/>
</dbReference>
<reference evidence="5 6" key="1">
    <citation type="journal article" date="2018" name="IMA Fungus">
        <title>IMA Genome-F 9: Draft genome sequence of Annulohypoxylon stygium, Aspergillus mulundensis, Berkeleyomyces basicola (syn. Thielaviopsis basicola), Ceratocystis smalleyi, two Cercospora beticola strains, Coleophoma cylindrospora, Fusarium fracticaudum, Phialophora cf. hyalina, and Morchella septimelata.</title>
        <authorList>
            <person name="Wingfield B.D."/>
            <person name="Bills G.F."/>
            <person name="Dong Y."/>
            <person name="Huang W."/>
            <person name="Nel W.J."/>
            <person name="Swalarsk-Parry B.S."/>
            <person name="Vaghefi N."/>
            <person name="Wilken P.M."/>
            <person name="An Z."/>
            <person name="de Beer Z.W."/>
            <person name="De Vos L."/>
            <person name="Chen L."/>
            <person name="Duong T.A."/>
            <person name="Gao Y."/>
            <person name="Hammerbacher A."/>
            <person name="Kikkert J.R."/>
            <person name="Li Y."/>
            <person name="Li H."/>
            <person name="Li K."/>
            <person name="Li Q."/>
            <person name="Liu X."/>
            <person name="Ma X."/>
            <person name="Naidoo K."/>
            <person name="Pethybridge S.J."/>
            <person name="Sun J."/>
            <person name="Steenkamp E.T."/>
            <person name="van der Nest M.A."/>
            <person name="van Wyk S."/>
            <person name="Wingfield M.J."/>
            <person name="Xiong C."/>
            <person name="Yue Q."/>
            <person name="Zhang X."/>
        </authorList>
    </citation>
    <scope>NUCLEOTIDE SEQUENCE [LARGE SCALE GENOMIC DNA]</scope>
    <source>
        <strain evidence="5 6">DSM 5745</strain>
    </source>
</reference>
<dbReference type="Gene3D" id="1.10.510.10">
    <property type="entry name" value="Transferase(Phosphotransferase) domain 1"/>
    <property type="match status" value="1"/>
</dbReference>
<feature type="domain" description="Protein kinase" evidence="4">
    <location>
        <begin position="14"/>
        <end position="310"/>
    </location>
</feature>
<dbReference type="PROSITE" id="PS00108">
    <property type="entry name" value="PROTEIN_KINASE_ST"/>
    <property type="match status" value="1"/>
</dbReference>
<organism evidence="5 6">
    <name type="scientific">Aspergillus mulundensis</name>
    <dbReference type="NCBI Taxonomy" id="1810919"/>
    <lineage>
        <taxon>Eukaryota</taxon>
        <taxon>Fungi</taxon>
        <taxon>Dikarya</taxon>
        <taxon>Ascomycota</taxon>
        <taxon>Pezizomycotina</taxon>
        <taxon>Eurotiomycetes</taxon>
        <taxon>Eurotiomycetidae</taxon>
        <taxon>Eurotiales</taxon>
        <taxon>Aspergillaceae</taxon>
        <taxon>Aspergillus</taxon>
        <taxon>Aspergillus subgen. Nidulantes</taxon>
    </lineage>
</organism>
<dbReference type="InterPro" id="IPR000719">
    <property type="entry name" value="Prot_kinase_dom"/>
</dbReference>
<dbReference type="RefSeq" id="XP_026604010.1">
    <property type="nucleotide sequence ID" value="XM_026748178.1"/>
</dbReference>
<dbReference type="InterPro" id="IPR011009">
    <property type="entry name" value="Kinase-like_dom_sf"/>
</dbReference>
<dbReference type="GeneID" id="38116532"/>
<name>A0A3D8RZM3_9EURO</name>
<comment type="caution">
    <text evidence="5">The sequence shown here is derived from an EMBL/GenBank/DDBJ whole genome shotgun (WGS) entry which is preliminary data.</text>
</comment>
<dbReference type="SMART" id="SM00220">
    <property type="entry name" value="S_TKc"/>
    <property type="match status" value="1"/>
</dbReference>
<dbReference type="InterPro" id="IPR050117">
    <property type="entry name" value="MAPK"/>
</dbReference>
<proteinExistence type="predicted"/>
<keyword evidence="1" id="KW-0723">Serine/threonine-protein kinase</keyword>
<dbReference type="GO" id="GO:0005524">
    <property type="term" value="F:ATP binding"/>
    <property type="evidence" value="ECO:0007669"/>
    <property type="project" value="UniProtKB-KW"/>
</dbReference>
<dbReference type="PROSITE" id="PS50011">
    <property type="entry name" value="PROTEIN_KINASE_DOM"/>
    <property type="match status" value="1"/>
</dbReference>
<evidence type="ECO:0000259" key="4">
    <source>
        <dbReference type="PROSITE" id="PS50011"/>
    </source>
</evidence>
<dbReference type="GO" id="GO:0004674">
    <property type="term" value="F:protein serine/threonine kinase activity"/>
    <property type="evidence" value="ECO:0007669"/>
    <property type="project" value="UniProtKB-KW"/>
</dbReference>
<evidence type="ECO:0000313" key="6">
    <source>
        <dbReference type="Proteomes" id="UP000256690"/>
    </source>
</evidence>
<dbReference type="Pfam" id="PF00069">
    <property type="entry name" value="Pkinase"/>
    <property type="match status" value="1"/>
</dbReference>
<dbReference type="SUPFAM" id="SSF56112">
    <property type="entry name" value="Protein kinase-like (PK-like)"/>
    <property type="match status" value="1"/>
</dbReference>
<dbReference type="EMBL" id="PVWQ01000006">
    <property type="protein sequence ID" value="RDW79310.1"/>
    <property type="molecule type" value="Genomic_DNA"/>
</dbReference>
<keyword evidence="5" id="KW-0808">Transferase</keyword>
<keyword evidence="5" id="KW-0418">Kinase</keyword>
<keyword evidence="2" id="KW-0547">Nucleotide-binding</keyword>